<feature type="non-terminal residue" evidence="1">
    <location>
        <position position="1"/>
    </location>
</feature>
<dbReference type="AlphaFoldDB" id="A0A0K8URW2"/>
<organism evidence="1">
    <name type="scientific">Bactrocera latifrons</name>
    <name type="common">Malaysian fruit fly</name>
    <name type="synonym">Chaetodacus latifrons</name>
    <dbReference type="NCBI Taxonomy" id="174628"/>
    <lineage>
        <taxon>Eukaryota</taxon>
        <taxon>Metazoa</taxon>
        <taxon>Ecdysozoa</taxon>
        <taxon>Arthropoda</taxon>
        <taxon>Hexapoda</taxon>
        <taxon>Insecta</taxon>
        <taxon>Pterygota</taxon>
        <taxon>Neoptera</taxon>
        <taxon>Endopterygota</taxon>
        <taxon>Diptera</taxon>
        <taxon>Brachycera</taxon>
        <taxon>Muscomorpha</taxon>
        <taxon>Tephritoidea</taxon>
        <taxon>Tephritidae</taxon>
        <taxon>Bactrocera</taxon>
        <taxon>Bactrocera</taxon>
    </lineage>
</organism>
<sequence length="112" mass="12742">TQTIKQKQLKLTTKQTEKLSAMDPFGTHRTLRDPSIPLLVLNIQADPAEKSAPPINEPEGRRGPPIAAILEDMSLSMYNDCSGLRAAQETMRRQMEREHELIAEIQPWNEMF</sequence>
<protein>
    <submittedName>
        <fullName evidence="1">Uncharacterized protein</fullName>
    </submittedName>
</protein>
<proteinExistence type="predicted"/>
<gene>
    <name evidence="1" type="ORF">c0_g1_i2</name>
</gene>
<reference evidence="1" key="1">
    <citation type="submission" date="2015-06" db="EMBL/GenBank/DDBJ databases">
        <authorList>
            <person name="Hoefler B.C."/>
            <person name="Straight P.D."/>
        </authorList>
    </citation>
    <scope>NUCLEOTIDE SEQUENCE</scope>
</reference>
<dbReference type="EMBL" id="GDHF01023101">
    <property type="protein sequence ID" value="JAI29213.1"/>
    <property type="molecule type" value="Transcribed_RNA"/>
</dbReference>
<name>A0A0K8URW2_BACLA</name>
<evidence type="ECO:0000313" key="1">
    <source>
        <dbReference type="EMBL" id="JAI29213.1"/>
    </source>
</evidence>
<accession>A0A0K8URW2</accession>